<keyword evidence="2" id="KW-0813">Transport</keyword>
<gene>
    <name evidence="8" type="ORF">RLDS_20985</name>
</gene>
<name>T0IKG6_9SPHN</name>
<protein>
    <recommendedName>
        <fullName evidence="7">Major facilitator superfamily (MFS) profile domain-containing protein</fullName>
    </recommendedName>
</protein>
<keyword evidence="4 6" id="KW-1133">Transmembrane helix</keyword>
<dbReference type="EMBL" id="ATDP01000104">
    <property type="protein sequence ID" value="EQB12230.1"/>
    <property type="molecule type" value="Genomic_DNA"/>
</dbReference>
<dbReference type="InterPro" id="IPR036259">
    <property type="entry name" value="MFS_trans_sf"/>
</dbReference>
<proteinExistence type="predicted"/>
<reference evidence="8 9" key="1">
    <citation type="journal article" date="2013" name="Genome Announc.">
        <title>Draft Genome Sequence of Sphingobium lactosutens Strain DS20T, Isolated from a Hexachlorocyclohexane Dumpsite.</title>
        <authorList>
            <person name="Kumar R."/>
            <person name="Dwivedi V."/>
            <person name="Negi V."/>
            <person name="Khurana J.P."/>
            <person name="Lal R."/>
        </authorList>
    </citation>
    <scope>NUCLEOTIDE SEQUENCE [LARGE SCALE GENOMIC DNA]</scope>
    <source>
        <strain evidence="8 9">DS20</strain>
    </source>
</reference>
<dbReference type="InterPro" id="IPR011701">
    <property type="entry name" value="MFS"/>
</dbReference>
<keyword evidence="5 6" id="KW-0472">Membrane</keyword>
<feature type="transmembrane region" description="Helical" evidence="6">
    <location>
        <begin position="288"/>
        <end position="309"/>
    </location>
</feature>
<evidence type="ECO:0000313" key="9">
    <source>
        <dbReference type="Proteomes" id="UP000015531"/>
    </source>
</evidence>
<comment type="subcellular location">
    <subcellularLocation>
        <location evidence="1">Membrane</location>
        <topology evidence="1">Multi-pass membrane protein</topology>
    </subcellularLocation>
</comment>
<dbReference type="GO" id="GO:0016020">
    <property type="term" value="C:membrane"/>
    <property type="evidence" value="ECO:0007669"/>
    <property type="project" value="UniProtKB-SubCell"/>
</dbReference>
<dbReference type="PROSITE" id="PS50850">
    <property type="entry name" value="MFS"/>
    <property type="match status" value="1"/>
</dbReference>
<dbReference type="SUPFAM" id="SSF103473">
    <property type="entry name" value="MFS general substrate transporter"/>
    <property type="match status" value="2"/>
</dbReference>
<feature type="transmembrane region" description="Helical" evidence="6">
    <location>
        <begin position="382"/>
        <end position="403"/>
    </location>
</feature>
<evidence type="ECO:0000256" key="1">
    <source>
        <dbReference type="ARBA" id="ARBA00004141"/>
    </source>
</evidence>
<dbReference type="PANTHER" id="PTHR42718">
    <property type="entry name" value="MAJOR FACILITATOR SUPERFAMILY MULTIDRUG TRANSPORTER MFSC"/>
    <property type="match status" value="1"/>
</dbReference>
<sequence>MDGVVTAQDDASTVMDAGPLPTGTAEPVKRVPLTPLIGALWLSETIAAFGSSMTYAATRSLIAAFGDPVSIGWLVTLFLLVGAAATPVAARFGDMFGRKRVLLVVLGIGGLGLAIGAATDFYPLVLLGRALQGLHLAAMALSFGILRECVSPARLPLSIGIVLSAVASGTLSAMLLGGWAADLYGWRAVFALGVIGTALAWSALALFVPAGPRGKDSGPVDMISIWLSVPSIAGTLFVVSNLRSWGWTNPALIGILAGSILLALFWVRHSLRTPQPLIDLRLFARKQVLIINIVYICASFGAFQVILLMSMLMQTPAFTGIGLGVSAKAAGLATIPAAILSLAAAPLGGMLVQRIGGRAVMILSGLVMTAGFLFTARWHDSLAIVTFGFSFITIGTTMLYAAGPPILIAAVPTDRTSEALGMMTVLRALATAAGAQMVAVLLASDTVSSPTDPTTHFPSGAAFSLTFLVMIILSGLTTILAYAIAPRGDADRTAQDLRQPATAIDHALSLDSIKER</sequence>
<evidence type="ECO:0000256" key="4">
    <source>
        <dbReference type="ARBA" id="ARBA00022989"/>
    </source>
</evidence>
<accession>T0IKG6</accession>
<evidence type="ECO:0000256" key="3">
    <source>
        <dbReference type="ARBA" id="ARBA00022692"/>
    </source>
</evidence>
<feature type="transmembrane region" description="Helical" evidence="6">
    <location>
        <begin position="70"/>
        <end position="89"/>
    </location>
</feature>
<keyword evidence="9" id="KW-1185">Reference proteome</keyword>
<dbReference type="InterPro" id="IPR020846">
    <property type="entry name" value="MFS_dom"/>
</dbReference>
<dbReference type="Proteomes" id="UP000015531">
    <property type="component" value="Unassembled WGS sequence"/>
</dbReference>
<evidence type="ECO:0000259" key="7">
    <source>
        <dbReference type="PROSITE" id="PS50850"/>
    </source>
</evidence>
<feature type="transmembrane region" description="Helical" evidence="6">
    <location>
        <begin position="101"/>
        <end position="118"/>
    </location>
</feature>
<feature type="domain" description="Major facilitator superfamily (MFS) profile" evidence="7">
    <location>
        <begin position="36"/>
        <end position="489"/>
    </location>
</feature>
<dbReference type="AlphaFoldDB" id="T0IKG6"/>
<dbReference type="PATRIC" id="fig|1331060.3.peg.4057"/>
<evidence type="ECO:0000256" key="5">
    <source>
        <dbReference type="ARBA" id="ARBA00023136"/>
    </source>
</evidence>
<keyword evidence="3 6" id="KW-0812">Transmembrane</keyword>
<feature type="transmembrane region" description="Helical" evidence="6">
    <location>
        <begin position="424"/>
        <end position="443"/>
    </location>
</feature>
<evidence type="ECO:0000313" key="8">
    <source>
        <dbReference type="EMBL" id="EQB12230.1"/>
    </source>
</evidence>
<dbReference type="GO" id="GO:0022857">
    <property type="term" value="F:transmembrane transporter activity"/>
    <property type="evidence" value="ECO:0007669"/>
    <property type="project" value="InterPro"/>
</dbReference>
<feature type="transmembrane region" description="Helical" evidence="6">
    <location>
        <begin position="186"/>
        <end position="208"/>
    </location>
</feature>
<dbReference type="Pfam" id="PF07690">
    <property type="entry name" value="MFS_1"/>
    <property type="match status" value="1"/>
</dbReference>
<feature type="transmembrane region" description="Helical" evidence="6">
    <location>
        <begin position="329"/>
        <end position="352"/>
    </location>
</feature>
<feature type="transmembrane region" description="Helical" evidence="6">
    <location>
        <begin position="463"/>
        <end position="485"/>
    </location>
</feature>
<comment type="caution">
    <text evidence="8">The sequence shown here is derived from an EMBL/GenBank/DDBJ whole genome shotgun (WGS) entry which is preliminary data.</text>
</comment>
<evidence type="ECO:0000256" key="2">
    <source>
        <dbReference type="ARBA" id="ARBA00022448"/>
    </source>
</evidence>
<organism evidence="8 9">
    <name type="scientific">Sphingobium lactosutens DS20</name>
    <dbReference type="NCBI Taxonomy" id="1331060"/>
    <lineage>
        <taxon>Bacteria</taxon>
        <taxon>Pseudomonadati</taxon>
        <taxon>Pseudomonadota</taxon>
        <taxon>Alphaproteobacteria</taxon>
        <taxon>Sphingomonadales</taxon>
        <taxon>Sphingomonadaceae</taxon>
        <taxon>Sphingobium</taxon>
    </lineage>
</organism>
<dbReference type="PANTHER" id="PTHR42718:SF9">
    <property type="entry name" value="MAJOR FACILITATOR SUPERFAMILY MULTIDRUG TRANSPORTER MFSC"/>
    <property type="match status" value="1"/>
</dbReference>
<dbReference type="Gene3D" id="1.20.1250.20">
    <property type="entry name" value="MFS general substrate transporter like domains"/>
    <property type="match status" value="2"/>
</dbReference>
<feature type="transmembrane region" description="Helical" evidence="6">
    <location>
        <begin position="245"/>
        <end position="267"/>
    </location>
</feature>
<dbReference type="eggNOG" id="COG0477">
    <property type="taxonomic scope" value="Bacteria"/>
</dbReference>
<feature type="transmembrane region" description="Helical" evidence="6">
    <location>
        <begin position="359"/>
        <end position="376"/>
    </location>
</feature>
<feature type="transmembrane region" description="Helical" evidence="6">
    <location>
        <begin position="158"/>
        <end position="180"/>
    </location>
</feature>
<evidence type="ECO:0000256" key="6">
    <source>
        <dbReference type="SAM" id="Phobius"/>
    </source>
</evidence>